<accession>A0A1I2E085</accession>
<dbReference type="Proteomes" id="UP000181942">
    <property type="component" value="Unassembled WGS sequence"/>
</dbReference>
<dbReference type="RefSeq" id="WP_075026759.1">
    <property type="nucleotide sequence ID" value="NZ_FONR01000002.1"/>
</dbReference>
<dbReference type="AlphaFoldDB" id="A0A1I2E085"/>
<gene>
    <name evidence="1" type="ORF">SAMN02787118_102896</name>
</gene>
<evidence type="ECO:0000313" key="2">
    <source>
        <dbReference type="Proteomes" id="UP000181942"/>
    </source>
</evidence>
<name>A0A1I2E085_9ACTN</name>
<protein>
    <submittedName>
        <fullName evidence="1">Uncharacterized protein</fullName>
    </submittedName>
</protein>
<dbReference type="EMBL" id="FONR01000002">
    <property type="protein sequence ID" value="SFE85660.1"/>
    <property type="molecule type" value="Genomic_DNA"/>
</dbReference>
<proteinExistence type="predicted"/>
<organism evidence="1 2">
    <name type="scientific">Streptomyces mirabilis</name>
    <dbReference type="NCBI Taxonomy" id="68239"/>
    <lineage>
        <taxon>Bacteria</taxon>
        <taxon>Bacillati</taxon>
        <taxon>Actinomycetota</taxon>
        <taxon>Actinomycetes</taxon>
        <taxon>Kitasatosporales</taxon>
        <taxon>Streptomycetaceae</taxon>
        <taxon>Streptomyces</taxon>
    </lineage>
</organism>
<evidence type="ECO:0000313" key="1">
    <source>
        <dbReference type="EMBL" id="SFE85660.1"/>
    </source>
</evidence>
<sequence length="136" mass="15305">MKTAMVGVVAAGVFLAGVGTAMAGSWHKLPRWTPTGVQFAQGQYRFNEAAQNHGSFEWSGQLKDALPGDNNNVYMLVRVEGHDWVRYDGKQRQTVFLHHSNWDGAQQYTDDADLRACRDRGTLRPDNCSPTRHFRP</sequence>
<reference evidence="1 2" key="1">
    <citation type="submission" date="2016-10" db="EMBL/GenBank/DDBJ databases">
        <authorList>
            <person name="de Groot N.N."/>
        </authorList>
    </citation>
    <scope>NUCLEOTIDE SEQUENCE [LARGE SCALE GENOMIC DNA]</scope>
    <source>
        <strain evidence="1 2">OK461</strain>
    </source>
</reference>